<evidence type="ECO:0000313" key="2">
    <source>
        <dbReference type="EMBL" id="KAL2610559.1"/>
    </source>
</evidence>
<gene>
    <name evidence="2" type="ORF">R1flu_029132</name>
</gene>
<evidence type="ECO:0000313" key="3">
    <source>
        <dbReference type="Proteomes" id="UP001605036"/>
    </source>
</evidence>
<comment type="caution">
    <text evidence="2">The sequence shown here is derived from an EMBL/GenBank/DDBJ whole genome shotgun (WGS) entry which is preliminary data.</text>
</comment>
<sequence>MRRCAWSGAFDVSIAFDQAVLSSVVLLDHSCSDCEFVPNTIVSFDRWLFTTITSSFILLQELPHQLLMASSHQQNAQVLVRSPSPPSYNPPYESFHLSQRVSSSWRANGLNYYKYEGVFTNANGRILSISYPRFTTLDTELGTESAFPREVAKTSTRNSHTREGERGLRGICRLSGR</sequence>
<name>A0ABD1XP70_9MARC</name>
<keyword evidence="3" id="KW-1185">Reference proteome</keyword>
<dbReference type="AlphaFoldDB" id="A0ABD1XP70"/>
<proteinExistence type="predicted"/>
<organism evidence="2 3">
    <name type="scientific">Riccia fluitans</name>
    <dbReference type="NCBI Taxonomy" id="41844"/>
    <lineage>
        <taxon>Eukaryota</taxon>
        <taxon>Viridiplantae</taxon>
        <taxon>Streptophyta</taxon>
        <taxon>Embryophyta</taxon>
        <taxon>Marchantiophyta</taxon>
        <taxon>Marchantiopsida</taxon>
        <taxon>Marchantiidae</taxon>
        <taxon>Marchantiales</taxon>
        <taxon>Ricciaceae</taxon>
        <taxon>Riccia</taxon>
    </lineage>
</organism>
<reference evidence="2 3" key="1">
    <citation type="submission" date="2024-09" db="EMBL/GenBank/DDBJ databases">
        <title>Chromosome-scale assembly of Riccia fluitans.</title>
        <authorList>
            <person name="Paukszto L."/>
            <person name="Sawicki J."/>
            <person name="Karawczyk K."/>
            <person name="Piernik-Szablinska J."/>
            <person name="Szczecinska M."/>
            <person name="Mazdziarz M."/>
        </authorList>
    </citation>
    <scope>NUCLEOTIDE SEQUENCE [LARGE SCALE GENOMIC DNA]</scope>
    <source>
        <strain evidence="2">Rf_01</strain>
        <tissue evidence="2">Aerial parts of the thallus</tissue>
    </source>
</reference>
<dbReference type="EMBL" id="JBHFFA010000008">
    <property type="protein sequence ID" value="KAL2610559.1"/>
    <property type="molecule type" value="Genomic_DNA"/>
</dbReference>
<accession>A0ABD1XP70</accession>
<protein>
    <submittedName>
        <fullName evidence="2">Uncharacterized protein</fullName>
    </submittedName>
</protein>
<feature type="region of interest" description="Disordered" evidence="1">
    <location>
        <begin position="150"/>
        <end position="177"/>
    </location>
</feature>
<evidence type="ECO:0000256" key="1">
    <source>
        <dbReference type="SAM" id="MobiDB-lite"/>
    </source>
</evidence>
<dbReference type="Proteomes" id="UP001605036">
    <property type="component" value="Unassembled WGS sequence"/>
</dbReference>